<dbReference type="Proteomes" id="UP000501421">
    <property type="component" value="Chromosome"/>
</dbReference>
<keyword evidence="2" id="KW-1185">Reference proteome</keyword>
<organism evidence="1 2">
    <name type="scientific">Geobacillus subterraneus</name>
    <dbReference type="NCBI Taxonomy" id="129338"/>
    <lineage>
        <taxon>Bacteria</taxon>
        <taxon>Bacillati</taxon>
        <taxon>Bacillota</taxon>
        <taxon>Bacilli</taxon>
        <taxon>Bacillales</taxon>
        <taxon>Anoxybacillaceae</taxon>
        <taxon>Geobacillus</taxon>
    </lineage>
</organism>
<name>A0A679FJ80_9BACL</name>
<reference evidence="2" key="1">
    <citation type="journal article" date="2020" name="Microbiol. Resour. Announc.">
        <title>Complete Genome Sequence of Geobacillus sp. Strain E55-1, Isolated from Mine Geyser in Japan.</title>
        <authorList>
            <person name="Miyazaki K."/>
            <person name="Hase E."/>
            <person name="Tokito N."/>
        </authorList>
    </citation>
    <scope>NUCLEOTIDE SEQUENCE [LARGE SCALE GENOMIC DNA]</scope>
    <source>
        <strain evidence="2">E55-1</strain>
    </source>
</reference>
<evidence type="ECO:0000313" key="2">
    <source>
        <dbReference type="Proteomes" id="UP000501421"/>
    </source>
</evidence>
<accession>A0A679FJ80</accession>
<evidence type="ECO:0000313" key="1">
    <source>
        <dbReference type="EMBL" id="BBW96422.1"/>
    </source>
</evidence>
<proteinExistence type="predicted"/>
<gene>
    <name evidence="1" type="ORF">GsuE55_12550</name>
</gene>
<protein>
    <submittedName>
        <fullName evidence="1">Uncharacterized protein</fullName>
    </submittedName>
</protein>
<dbReference type="EMBL" id="AP022557">
    <property type="protein sequence ID" value="BBW96422.1"/>
    <property type="molecule type" value="Genomic_DNA"/>
</dbReference>
<sequence length="59" mass="6120">MVVKNTMSNRSPVLTGMFNPVTIPAAFCGAEIGNVMIGAKVTNVLGRGENTLLDGEVAI</sequence>
<dbReference type="AlphaFoldDB" id="A0A679FJ80"/>